<dbReference type="SUPFAM" id="SSF54593">
    <property type="entry name" value="Glyoxalase/Bleomycin resistance protein/Dihydroxybiphenyl dioxygenase"/>
    <property type="match status" value="1"/>
</dbReference>
<dbReference type="AlphaFoldDB" id="A0A7W4IGY7"/>
<name>A0A7W4IGY7_9PROT</name>
<evidence type="ECO:0000313" key="1">
    <source>
        <dbReference type="EMBL" id="MBB2162512.1"/>
    </source>
</evidence>
<evidence type="ECO:0000313" key="2">
    <source>
        <dbReference type="Proteomes" id="UP000589085"/>
    </source>
</evidence>
<sequence length="133" mass="14417">MAADCRACAIIPCNDMEQAGRWWNGLGFFGPTDDGTADYRILSDQDGATIHLQPAVPGWVVPGRNPFGIYLSTPHVDRLAATAGDAILGPVKAPRHTEWGMYEFALNGPDDLLIRIGWPSRLIRASEMDAVAP</sequence>
<protein>
    <submittedName>
        <fullName evidence="1">Glyoxalase</fullName>
    </submittedName>
</protein>
<dbReference type="InterPro" id="IPR029068">
    <property type="entry name" value="Glyas_Bleomycin-R_OHBP_Dase"/>
</dbReference>
<reference evidence="1 2" key="1">
    <citation type="submission" date="2020-04" db="EMBL/GenBank/DDBJ databases">
        <title>Description of novel Gluconacetobacter.</title>
        <authorList>
            <person name="Sombolestani A."/>
        </authorList>
    </citation>
    <scope>NUCLEOTIDE SEQUENCE [LARGE SCALE GENOMIC DNA]</scope>
    <source>
        <strain evidence="1 2">LMG 19747</strain>
    </source>
</reference>
<dbReference type="Gene3D" id="3.10.180.10">
    <property type="entry name" value="2,3-Dihydroxybiphenyl 1,2-Dioxygenase, domain 1"/>
    <property type="match status" value="1"/>
</dbReference>
<organism evidence="1 2">
    <name type="scientific">Gluconacetobacter sacchari</name>
    <dbReference type="NCBI Taxonomy" id="92759"/>
    <lineage>
        <taxon>Bacteria</taxon>
        <taxon>Pseudomonadati</taxon>
        <taxon>Pseudomonadota</taxon>
        <taxon>Alphaproteobacteria</taxon>
        <taxon>Acetobacterales</taxon>
        <taxon>Acetobacteraceae</taxon>
        <taxon>Gluconacetobacter</taxon>
    </lineage>
</organism>
<gene>
    <name evidence="1" type="ORF">HLH48_20560</name>
</gene>
<accession>A0A7W4IGY7</accession>
<dbReference type="EMBL" id="JABEQJ010000040">
    <property type="protein sequence ID" value="MBB2162512.1"/>
    <property type="molecule type" value="Genomic_DNA"/>
</dbReference>
<dbReference type="Proteomes" id="UP000589085">
    <property type="component" value="Unassembled WGS sequence"/>
</dbReference>
<proteinExistence type="predicted"/>
<comment type="caution">
    <text evidence="1">The sequence shown here is derived from an EMBL/GenBank/DDBJ whole genome shotgun (WGS) entry which is preliminary data.</text>
</comment>